<evidence type="ECO:0000313" key="1">
    <source>
        <dbReference type="EMBL" id="MCL6699583.1"/>
    </source>
</evidence>
<name>A0ABT0RX49_9SPHN</name>
<evidence type="ECO:0000313" key="2">
    <source>
        <dbReference type="Proteomes" id="UP001203410"/>
    </source>
</evidence>
<comment type="caution">
    <text evidence="1">The sequence shown here is derived from an EMBL/GenBank/DDBJ whole genome shotgun (WGS) entry which is preliminary data.</text>
</comment>
<dbReference type="Pfam" id="PF18928">
    <property type="entry name" value="DUF5677"/>
    <property type="match status" value="1"/>
</dbReference>
<proteinExistence type="predicted"/>
<keyword evidence="2" id="KW-1185">Reference proteome</keyword>
<dbReference type="RefSeq" id="WP_249905037.1">
    <property type="nucleotide sequence ID" value="NZ_JAMGBA010000003.1"/>
</dbReference>
<accession>A0ABT0RX49</accession>
<protein>
    <submittedName>
        <fullName evidence="1">DUF5677 domain-containing protein</fullName>
    </submittedName>
</protein>
<gene>
    <name evidence="1" type="ORF">LZ496_12415</name>
</gene>
<sequence>MSTQYDAIGRFGFRLCQNISDNLTERTADFRGGDGFETAVNSVLSTLLARQSALAIGLAESPLTWSGHIAPLVLRSMIDLLITYRWILLDPRQRSQEYISYGLGTEKLLTAHYQQKLEDGFEGADVKRIMEANMAWIESQQFQMFIAVNLGSWSGSSVRKMCDEIGDPDLYKFSYTPFSSCVHNMWNHVGKWNARTCDNPLHKQHAVGVIRDVWPIVDFVFRACKYLELVLDEFDRYYEYSSNLDTPITAFNAAVQELSEEWEKEDD</sequence>
<dbReference type="InterPro" id="IPR043733">
    <property type="entry name" value="DUF5677"/>
</dbReference>
<reference evidence="1 2" key="1">
    <citation type="submission" date="2022-05" db="EMBL/GenBank/DDBJ databases">
        <authorList>
            <person name="Jo J.-H."/>
            <person name="Im W.-T."/>
        </authorList>
    </citation>
    <scope>NUCLEOTIDE SEQUENCE [LARGE SCALE GENOMIC DNA]</scope>
    <source>
        <strain evidence="1 2">NSE70-1</strain>
    </source>
</reference>
<organism evidence="1 2">
    <name type="scientific">Sphingomonas caseinilyticus</name>
    <dbReference type="NCBI Taxonomy" id="2908205"/>
    <lineage>
        <taxon>Bacteria</taxon>
        <taxon>Pseudomonadati</taxon>
        <taxon>Pseudomonadota</taxon>
        <taxon>Alphaproteobacteria</taxon>
        <taxon>Sphingomonadales</taxon>
        <taxon>Sphingomonadaceae</taxon>
        <taxon>Sphingomonas</taxon>
    </lineage>
</organism>
<dbReference type="EMBL" id="JAMGBA010000003">
    <property type="protein sequence ID" value="MCL6699583.1"/>
    <property type="molecule type" value="Genomic_DNA"/>
</dbReference>
<dbReference type="Proteomes" id="UP001203410">
    <property type="component" value="Unassembled WGS sequence"/>
</dbReference>